<evidence type="ECO:0000256" key="11">
    <source>
        <dbReference type="RuleBase" id="RU368123"/>
    </source>
</evidence>
<dbReference type="GeneID" id="59326462"/>
<organism evidence="12 13">
    <name type="scientific">Torulaspora globosa</name>
    <dbReference type="NCBI Taxonomy" id="48254"/>
    <lineage>
        <taxon>Eukaryota</taxon>
        <taxon>Fungi</taxon>
        <taxon>Dikarya</taxon>
        <taxon>Ascomycota</taxon>
        <taxon>Saccharomycotina</taxon>
        <taxon>Saccharomycetes</taxon>
        <taxon>Saccharomycetales</taxon>
        <taxon>Saccharomycetaceae</taxon>
        <taxon>Torulaspora</taxon>
    </lineage>
</organism>
<comment type="subcellular location">
    <subcellularLocation>
        <location evidence="1 11">Mitochondrion inner membrane</location>
        <topology evidence="1 11">Single-pass membrane protein</topology>
    </subcellularLocation>
</comment>
<evidence type="ECO:0000256" key="8">
    <source>
        <dbReference type="ARBA" id="ARBA00023128"/>
    </source>
</evidence>
<evidence type="ECO:0000256" key="1">
    <source>
        <dbReference type="ARBA" id="ARBA00004434"/>
    </source>
</evidence>
<name>A0A7G3ZID0_9SACH</name>
<dbReference type="InterPro" id="IPR036636">
    <property type="entry name" value="COX7C/Cox8_sf"/>
</dbReference>
<keyword evidence="8 11" id="KW-0496">Mitochondrion</keyword>
<evidence type="ECO:0000256" key="5">
    <source>
        <dbReference type="ARBA" id="ARBA00022792"/>
    </source>
</evidence>
<reference evidence="12 13" key="1">
    <citation type="submission" date="2020-06" db="EMBL/GenBank/DDBJ databases">
        <title>The yeast mating-type switching endonuclease HO is a domesticated member of an unorthodox homing genetic element family.</title>
        <authorList>
            <person name="Coughlan A.Y."/>
            <person name="Lombardi L."/>
            <person name="Braun-Galleani S."/>
            <person name="Martos A.R."/>
            <person name="Galeote V."/>
            <person name="Bigey F."/>
            <person name="Dequin S."/>
            <person name="Byrne K.P."/>
            <person name="Wolfe K.H."/>
        </authorList>
    </citation>
    <scope>NUCLEOTIDE SEQUENCE [LARGE SCALE GENOMIC DNA]</scope>
    <source>
        <strain evidence="12 13">CBS764</strain>
    </source>
</reference>
<dbReference type="GO" id="GO:0006123">
    <property type="term" value="P:mitochondrial electron transport, cytochrome c to oxygen"/>
    <property type="evidence" value="ECO:0007669"/>
    <property type="project" value="UniProtKB-UniRule"/>
</dbReference>
<comment type="function">
    <text evidence="11">Component of the cytochrome c oxidase, the last enzyme in the mitochondrial electron transport chain which drives oxidative phosphorylation. The respiratory chain contains 3 multisubunit complexes succinate dehydrogenase (complex II, CII), ubiquinol-cytochrome c oxidoreductase (cytochrome b-c1 complex, complex III, CIII) and cytochrome c oxidase (complex IV, CIV), that cooperate to transfer electrons derived from NADH and succinate to molecular oxygen, creating an electrochemical gradient over the inner membrane that drives transmembrane transport and the ATP synthase. Cytochrome c oxidase is the component of the respiratory chain that catalyzes the reduction of oxygen to water. Electrons originating from reduced cytochrome c in the intermembrane space (IMS) are transferred via the dinuclear copper A center (CU(A)) of subunit 2 and heme A of subunit 1 to the active site in subunit 1, a binuclear center (BNC) formed by heme A3 and copper B (CU(B)). The BNC reduces molecular oxygen to 2 water molecules using 4 electrons from cytochrome c in the IMS and 4 protons from the mitochondrial matrix.</text>
</comment>
<dbReference type="FunFam" id="4.10.49.10:FF:000001">
    <property type="entry name" value="Cytochrome c oxidase subunit 7C"/>
    <property type="match status" value="1"/>
</dbReference>
<feature type="transmembrane region" description="Helical" evidence="11">
    <location>
        <begin position="44"/>
        <end position="65"/>
    </location>
</feature>
<protein>
    <recommendedName>
        <fullName evidence="10 11">Cytochrome c oxidase subunit 8, mitochondrial</fullName>
    </recommendedName>
    <alternativeName>
        <fullName evidence="11">Cytochrome c oxidase polypeptide VIII</fullName>
    </alternativeName>
</protein>
<keyword evidence="6 11" id="KW-0809">Transit peptide</keyword>
<comment type="similarity">
    <text evidence="3 11">Belongs to the cytochrome c oxidase VIIc family.</text>
</comment>
<dbReference type="Pfam" id="PF02935">
    <property type="entry name" value="COX7C"/>
    <property type="match status" value="1"/>
</dbReference>
<dbReference type="Gene3D" id="4.10.49.10">
    <property type="entry name" value="Cytochrome c oxidase subunit VIIc"/>
    <property type="match status" value="1"/>
</dbReference>
<comment type="subunit">
    <text evidence="11">Component of the cytochrome c oxidase (complex IV, CIV), a multisubunit enzyme composed of a catalytic core of 3 subunits and several supernumerary subunits. The complex exists as a monomer or a dimer and forms supercomplexes (SCs) in the inner mitochondrial membrane with ubiquinol-cytochrome c oxidoreductase (cytochrome b-c1 complex, complex III, CIII).</text>
</comment>
<dbReference type="EMBL" id="CP059250">
    <property type="protein sequence ID" value="QLL33266.1"/>
    <property type="molecule type" value="Genomic_DNA"/>
</dbReference>
<dbReference type="UniPathway" id="UPA00705"/>
<comment type="pathway">
    <text evidence="2 11">Energy metabolism; oxidative phosphorylation.</text>
</comment>
<dbReference type="InterPro" id="IPR004202">
    <property type="entry name" value="COX7C/Cox8"/>
</dbReference>
<dbReference type="GO" id="GO:0005743">
    <property type="term" value="C:mitochondrial inner membrane"/>
    <property type="evidence" value="ECO:0007669"/>
    <property type="project" value="UniProtKB-SubCell"/>
</dbReference>
<evidence type="ECO:0000313" key="13">
    <source>
        <dbReference type="Proteomes" id="UP000515788"/>
    </source>
</evidence>
<keyword evidence="9 11" id="KW-0472">Membrane</keyword>
<gene>
    <name evidence="12" type="ORF">HG536_0E01770</name>
</gene>
<evidence type="ECO:0000256" key="4">
    <source>
        <dbReference type="ARBA" id="ARBA00022692"/>
    </source>
</evidence>
<dbReference type="PANTHER" id="PTHR13313:SF0">
    <property type="entry name" value="CYTOCHROME C OXIDASE SUBUNIT 7C, MITOCHONDRIAL"/>
    <property type="match status" value="1"/>
</dbReference>
<sequence length="73" mass="8508">MLRQQLVRFSTRRAFSSSMRSQVHFKEGVYSNIPVKIHNRKIPFALIHFGFFSLGFLVPFFASYVQLKKSGIL</sequence>
<keyword evidence="7 11" id="KW-1133">Transmembrane helix</keyword>
<dbReference type="OrthoDB" id="9974841at2759"/>
<dbReference type="SUPFAM" id="SSF81427">
    <property type="entry name" value="Mitochondrial cytochrome c oxidase subunit VIIc (aka VIIIa)"/>
    <property type="match status" value="1"/>
</dbReference>
<evidence type="ECO:0000256" key="10">
    <source>
        <dbReference type="ARBA" id="ARBA00071004"/>
    </source>
</evidence>
<dbReference type="GO" id="GO:0045277">
    <property type="term" value="C:respiratory chain complex IV"/>
    <property type="evidence" value="ECO:0007669"/>
    <property type="project" value="UniProtKB-UniRule"/>
</dbReference>
<evidence type="ECO:0000256" key="9">
    <source>
        <dbReference type="ARBA" id="ARBA00023136"/>
    </source>
</evidence>
<proteinExistence type="inferred from homology"/>
<evidence type="ECO:0000313" key="12">
    <source>
        <dbReference type="EMBL" id="QLL33266.1"/>
    </source>
</evidence>
<dbReference type="Proteomes" id="UP000515788">
    <property type="component" value="Chromosome 5"/>
</dbReference>
<evidence type="ECO:0000256" key="6">
    <source>
        <dbReference type="ARBA" id="ARBA00022946"/>
    </source>
</evidence>
<accession>A0A7G3ZID0</accession>
<evidence type="ECO:0000256" key="7">
    <source>
        <dbReference type="ARBA" id="ARBA00022989"/>
    </source>
</evidence>
<evidence type="ECO:0000256" key="3">
    <source>
        <dbReference type="ARBA" id="ARBA00010514"/>
    </source>
</evidence>
<dbReference type="AlphaFoldDB" id="A0A7G3ZID0"/>
<keyword evidence="13" id="KW-1185">Reference proteome</keyword>
<dbReference type="RefSeq" id="XP_037139940.1">
    <property type="nucleotide sequence ID" value="XM_037284044.1"/>
</dbReference>
<dbReference type="KEGG" id="tgb:HG536_0E01770"/>
<evidence type="ECO:0000256" key="2">
    <source>
        <dbReference type="ARBA" id="ARBA00004673"/>
    </source>
</evidence>
<dbReference type="PANTHER" id="PTHR13313">
    <property type="entry name" value="CYTOCHROME C OXIDASE SUBUNIT VIIC"/>
    <property type="match status" value="1"/>
</dbReference>
<keyword evidence="5 11" id="KW-0999">Mitochondrion inner membrane</keyword>
<keyword evidence="4 11" id="KW-0812">Transmembrane</keyword>